<reference evidence="7" key="1">
    <citation type="submission" date="2018-05" db="EMBL/GenBank/DDBJ databases">
        <title>Genome Sequencing of selected type strains of the family Eggerthellaceae.</title>
        <authorList>
            <person name="Danylec N."/>
            <person name="Stoll D.A."/>
            <person name="Doetsch A."/>
            <person name="Huch M."/>
        </authorList>
    </citation>
    <scope>NUCLEOTIDE SEQUENCE [LARGE SCALE GENOMIC DNA]</scope>
    <source>
        <strain evidence="7">DSM 24851</strain>
    </source>
</reference>
<dbReference type="Proteomes" id="UP000269591">
    <property type="component" value="Unassembled WGS sequence"/>
</dbReference>
<evidence type="ECO:0000256" key="2">
    <source>
        <dbReference type="ARBA" id="ARBA00022692"/>
    </source>
</evidence>
<evidence type="ECO:0000256" key="3">
    <source>
        <dbReference type="ARBA" id="ARBA00022989"/>
    </source>
</evidence>
<evidence type="ECO:0008006" key="8">
    <source>
        <dbReference type="Google" id="ProtNLM"/>
    </source>
</evidence>
<comment type="subcellular location">
    <subcellularLocation>
        <location evidence="1">Membrane</location>
        <topology evidence="1">Multi-pass membrane protein</topology>
    </subcellularLocation>
</comment>
<keyword evidence="3 5" id="KW-1133">Transmembrane helix</keyword>
<accession>A0A3N0AX67</accession>
<dbReference type="Pfam" id="PF02361">
    <property type="entry name" value="CbiQ"/>
    <property type="match status" value="1"/>
</dbReference>
<gene>
    <name evidence="6" type="ORF">DMP06_07810</name>
</gene>
<dbReference type="InterPro" id="IPR003339">
    <property type="entry name" value="ABC/ECF_trnsptr_transmembrane"/>
</dbReference>
<keyword evidence="2 5" id="KW-0812">Transmembrane</keyword>
<feature type="transmembrane region" description="Helical" evidence="5">
    <location>
        <begin position="101"/>
        <end position="122"/>
    </location>
</feature>
<dbReference type="EMBL" id="QIBX01000013">
    <property type="protein sequence ID" value="RNL39174.1"/>
    <property type="molecule type" value="Genomic_DNA"/>
</dbReference>
<evidence type="ECO:0000313" key="7">
    <source>
        <dbReference type="Proteomes" id="UP000269591"/>
    </source>
</evidence>
<dbReference type="CDD" id="cd16914">
    <property type="entry name" value="EcfT"/>
    <property type="match status" value="1"/>
</dbReference>
<evidence type="ECO:0000313" key="6">
    <source>
        <dbReference type="EMBL" id="RNL39174.1"/>
    </source>
</evidence>
<dbReference type="PANTHER" id="PTHR33514:SF13">
    <property type="entry name" value="PROTEIN ABCI12, CHLOROPLASTIC"/>
    <property type="match status" value="1"/>
</dbReference>
<comment type="caution">
    <text evidence="6">The sequence shown here is derived from an EMBL/GenBank/DDBJ whole genome shotgun (WGS) entry which is preliminary data.</text>
</comment>
<organism evidence="6 7">
    <name type="scientific">Slackia equolifaciens</name>
    <dbReference type="NCBI Taxonomy" id="498718"/>
    <lineage>
        <taxon>Bacteria</taxon>
        <taxon>Bacillati</taxon>
        <taxon>Actinomycetota</taxon>
        <taxon>Coriobacteriia</taxon>
        <taxon>Eggerthellales</taxon>
        <taxon>Eggerthellaceae</taxon>
        <taxon>Slackia</taxon>
    </lineage>
</organism>
<dbReference type="PANTHER" id="PTHR33514">
    <property type="entry name" value="PROTEIN ABCI12, CHLOROPLASTIC"/>
    <property type="match status" value="1"/>
</dbReference>
<protein>
    <recommendedName>
        <fullName evidence="8">Energy-coupling factor transporter transmembrane protein EcfT</fullName>
    </recommendedName>
</protein>
<feature type="transmembrane region" description="Helical" evidence="5">
    <location>
        <begin position="234"/>
        <end position="255"/>
    </location>
</feature>
<dbReference type="GO" id="GO:0005886">
    <property type="term" value="C:plasma membrane"/>
    <property type="evidence" value="ECO:0007669"/>
    <property type="project" value="UniProtKB-ARBA"/>
</dbReference>
<evidence type="ECO:0000256" key="4">
    <source>
        <dbReference type="ARBA" id="ARBA00023136"/>
    </source>
</evidence>
<evidence type="ECO:0000256" key="5">
    <source>
        <dbReference type="SAM" id="Phobius"/>
    </source>
</evidence>
<dbReference type="AlphaFoldDB" id="A0A3N0AX67"/>
<sequence length="256" mass="27560">MMHAIGKGASASFFYTGRMPHSNEHTMLPDPRISIIATLAYCIAVFLVDTWTGMAVFAIAAVWALVAVRVRIGQVFKSIIPLLFILLFTVLAHIPQGIDEGLFYAARILLLALATLGVAFSYDDSQFVRAFSSFGQPMRALRVPVDDIATMFSIALRFIPAGMEEFNRVANAQRSRGARLDEGGAIARVRLWGNVLVPMLVGLFRRAGVLAQAMEARCYGSAARRTSLHGDEHLGAGGIAVTVLVAVALVALGIAL</sequence>
<keyword evidence="4 5" id="KW-0472">Membrane</keyword>
<name>A0A3N0AX67_9ACTN</name>
<feature type="transmembrane region" description="Helical" evidence="5">
    <location>
        <begin position="78"/>
        <end position="95"/>
    </location>
</feature>
<evidence type="ECO:0000256" key="1">
    <source>
        <dbReference type="ARBA" id="ARBA00004141"/>
    </source>
</evidence>
<proteinExistence type="predicted"/>
<feature type="transmembrane region" description="Helical" evidence="5">
    <location>
        <begin position="33"/>
        <end position="66"/>
    </location>
</feature>
<keyword evidence="7" id="KW-1185">Reference proteome</keyword>